<evidence type="ECO:0000256" key="1">
    <source>
        <dbReference type="SAM" id="MobiDB-lite"/>
    </source>
</evidence>
<dbReference type="AlphaFoldDB" id="A0AAD5T6U0"/>
<evidence type="ECO:0000313" key="3">
    <source>
        <dbReference type="Proteomes" id="UP001211907"/>
    </source>
</evidence>
<feature type="compositionally biased region" description="Low complexity" evidence="1">
    <location>
        <begin position="1"/>
        <end position="13"/>
    </location>
</feature>
<name>A0AAD5T6U0_9FUNG</name>
<dbReference type="Proteomes" id="UP001211907">
    <property type="component" value="Unassembled WGS sequence"/>
</dbReference>
<dbReference type="EMBL" id="JADGJH010000256">
    <property type="protein sequence ID" value="KAJ3132290.1"/>
    <property type="molecule type" value="Genomic_DNA"/>
</dbReference>
<keyword evidence="3" id="KW-1185">Reference proteome</keyword>
<accession>A0AAD5T6U0</accession>
<organism evidence="2 3">
    <name type="scientific">Physocladia obscura</name>
    <dbReference type="NCBI Taxonomy" id="109957"/>
    <lineage>
        <taxon>Eukaryota</taxon>
        <taxon>Fungi</taxon>
        <taxon>Fungi incertae sedis</taxon>
        <taxon>Chytridiomycota</taxon>
        <taxon>Chytridiomycota incertae sedis</taxon>
        <taxon>Chytridiomycetes</taxon>
        <taxon>Chytridiales</taxon>
        <taxon>Chytriomycetaceae</taxon>
        <taxon>Physocladia</taxon>
    </lineage>
</organism>
<comment type="caution">
    <text evidence="2">The sequence shown here is derived from an EMBL/GenBank/DDBJ whole genome shotgun (WGS) entry which is preliminary data.</text>
</comment>
<protein>
    <submittedName>
        <fullName evidence="2">Uncharacterized protein</fullName>
    </submittedName>
</protein>
<evidence type="ECO:0000313" key="2">
    <source>
        <dbReference type="EMBL" id="KAJ3132290.1"/>
    </source>
</evidence>
<proteinExistence type="predicted"/>
<sequence length="305" mass="34075">MTPQQQNTFQQPQQDEKIRGATSMTSAESAASTVSAQIAFANLTLGQESPMAGFIAQNTRKSVLSSNSSSPNDLTQLLPCFVNPFEQLQPQQQIISHNSLCIETPIVPSQMPVQQQQQRYAYLHNQIYPASFTNMSQVFMMPQQNNQPQQNHQVSIIASNNVLKKRALVISTDAEFQRMVITELCALYIDCKVLENMQQFKQQYSNNGSIAYTTAGNSKYHYDVVIIDFDMILVDESGKKWGIEDAFKPIVANRGDNSKYIGISSKNYVNIDAVLPKGVAISMFEKPLHHGVLKNVTRTALGLYI</sequence>
<gene>
    <name evidence="2" type="ORF">HK100_005476</name>
</gene>
<feature type="region of interest" description="Disordered" evidence="1">
    <location>
        <begin position="1"/>
        <end position="26"/>
    </location>
</feature>
<reference evidence="2" key="1">
    <citation type="submission" date="2020-05" db="EMBL/GenBank/DDBJ databases">
        <title>Phylogenomic resolution of chytrid fungi.</title>
        <authorList>
            <person name="Stajich J.E."/>
            <person name="Amses K."/>
            <person name="Simmons R."/>
            <person name="Seto K."/>
            <person name="Myers J."/>
            <person name="Bonds A."/>
            <person name="Quandt C.A."/>
            <person name="Barry K."/>
            <person name="Liu P."/>
            <person name="Grigoriev I."/>
            <person name="Longcore J.E."/>
            <person name="James T.Y."/>
        </authorList>
    </citation>
    <scope>NUCLEOTIDE SEQUENCE</scope>
    <source>
        <strain evidence="2">JEL0513</strain>
    </source>
</reference>